<evidence type="ECO:0000313" key="4">
    <source>
        <dbReference type="EMBL" id="WEL37864.1"/>
    </source>
</evidence>
<name>A0ABY8CG67_ENCHE</name>
<reference evidence="4 5" key="1">
    <citation type="submission" date="2023-02" db="EMBL/GenBank/DDBJ databases">
        <title>Encephalitozoon hellem ATCC 50451 complete genome.</title>
        <authorList>
            <person name="Mascarenhas dos Santos A.C."/>
            <person name="Julian A.T."/>
            <person name="Pombert J.-F."/>
        </authorList>
    </citation>
    <scope>NUCLEOTIDE SEQUENCE [LARGE SCALE GENOMIC DNA]</scope>
    <source>
        <strain evidence="4 5">ATCC 50451</strain>
    </source>
</reference>
<dbReference type="InterPro" id="IPR003395">
    <property type="entry name" value="RecF/RecN/SMC_N"/>
</dbReference>
<dbReference type="SUPFAM" id="SSF75553">
    <property type="entry name" value="Smc hinge domain"/>
    <property type="match status" value="1"/>
</dbReference>
<dbReference type="InterPro" id="IPR024704">
    <property type="entry name" value="SMC"/>
</dbReference>
<protein>
    <submittedName>
        <fullName evidence="4">Structural maintenance of chromosomes protein</fullName>
    </submittedName>
</protein>
<accession>A0ABY8CG67</accession>
<feature type="domain" description="SMC hinge" evidence="3">
    <location>
        <begin position="419"/>
        <end position="533"/>
    </location>
</feature>
<dbReference type="InterPro" id="IPR036277">
    <property type="entry name" value="SMC_hinge_sf"/>
</dbReference>
<dbReference type="EMBL" id="CP119062">
    <property type="protein sequence ID" value="WEL37864.1"/>
    <property type="molecule type" value="Genomic_DNA"/>
</dbReference>
<dbReference type="SUPFAM" id="SSF52540">
    <property type="entry name" value="P-loop containing nucleoside triphosphate hydrolases"/>
    <property type="match status" value="1"/>
</dbReference>
<feature type="coiled-coil region" evidence="2">
    <location>
        <begin position="295"/>
        <end position="322"/>
    </location>
</feature>
<proteinExistence type="predicted"/>
<dbReference type="Proteomes" id="UP001217963">
    <property type="component" value="Chromosome I"/>
</dbReference>
<evidence type="ECO:0000259" key="3">
    <source>
        <dbReference type="SMART" id="SM00968"/>
    </source>
</evidence>
<feature type="coiled-coil region" evidence="2">
    <location>
        <begin position="828"/>
        <end position="855"/>
    </location>
</feature>
<evidence type="ECO:0000313" key="5">
    <source>
        <dbReference type="Proteomes" id="UP001217963"/>
    </source>
</evidence>
<evidence type="ECO:0000256" key="2">
    <source>
        <dbReference type="SAM" id="Coils"/>
    </source>
</evidence>
<dbReference type="Gene3D" id="3.30.70.1620">
    <property type="match status" value="1"/>
</dbReference>
<sequence length="1003" mass="115946">MFIKEIVLDGFKCYEEKVTVANLDRSFNAITGMNGSGKSNVLDGILFALGLESTKALRANNTRELVNANRKECKVSLVLCNEEKSKSPPGYEHYDEICISRSIDAEGRTKCYINSHLCTSSALSKLCTSMGLGPRGSFSSIVMQGHITKVLSMKSSDLRELIEETAGTRSYEREKERAIAMIEKKEERLKDVREMLQRRISPFYDRLRQERTRFLETRDIHERRKELERREQEIKGMLVRHEIGEEIDTLEKCLRSYAGEMKTLGAIEKRIEEISGAKEEVDVVWIKAAIDGEKLRLDELKGKNLEEELVEKREEMKRMKDLTPSVELDELVERERLLVESLRRIDSGENDVLKKIEEVTSLKFERSRAEFELSSISGGRFSQERLDEIERLKVSEDEIEEMRRKAHILRSKINYPFVEGVFGTVEENVEVCDKKYLEAVYTVMGSRGKYVITSDEKVGGFLVSTMERSVSVIPLSKIRVFYLSSSVTREIESKGGVNMVSLLKFNSDVRKAIEFVFNNFFVFESKEMARKVCFEQKVMCVTVDGTVYDPKGTLSGGKTNFRVGTVRRKDVEDIERTIGLLEENRRKFESMREEYGELLRGKALHERREELKEKIRSFDTRISILSNLCENGMNIKEELRAVREKMVEGMKEKNEIDGAIERRKRLECKIKELECAIRSNKEEIRMCEEKILSYERMLGKHNMENDSRRMSEKEIDGLESNHRHLIRSTGKLQNRITKIYNDVERKLSEASEHGVEQRYGNVGMLDEEIRMAAESAGISPRCLLIRRKCISEEEKAGLTKELEMITGEMERLRCMRRSTMDPANFDLLERNELMIEELKEKIDKLEKDRLAIGQSISRFDDLGYKENLKAFKHINGRLGRFLRYFIPGSDARIDERNGEYSLKVKVGNWKESLNELSGGQRSLVALCLIFSMLTYRPSSFYIFDEIDSALDLSYTQGIGEIIKKEFDSAQFIVVSLKSGMFDNANNIFKVYLQDGKSRICRIK</sequence>
<dbReference type="SMART" id="SM00968">
    <property type="entry name" value="SMC_hinge"/>
    <property type="match status" value="1"/>
</dbReference>
<organism evidence="4 5">
    <name type="scientific">Encephalitozoon hellem</name>
    <name type="common">Microsporidian parasite</name>
    <dbReference type="NCBI Taxonomy" id="27973"/>
    <lineage>
        <taxon>Eukaryota</taxon>
        <taxon>Fungi</taxon>
        <taxon>Fungi incertae sedis</taxon>
        <taxon>Microsporidia</taxon>
        <taxon>Unikaryonidae</taxon>
        <taxon>Encephalitozoon</taxon>
    </lineage>
</organism>
<keyword evidence="1 2" id="KW-0175">Coiled coil</keyword>
<dbReference type="Gene3D" id="1.20.1060.20">
    <property type="match status" value="1"/>
</dbReference>
<gene>
    <name evidence="4" type="ORF">PFJ87_01g01180</name>
</gene>
<feature type="coiled-coil region" evidence="2">
    <location>
        <begin position="656"/>
        <end position="690"/>
    </location>
</feature>
<dbReference type="PANTHER" id="PTHR43977">
    <property type="entry name" value="STRUCTURAL MAINTENANCE OF CHROMOSOMES PROTEIN 3"/>
    <property type="match status" value="1"/>
</dbReference>
<dbReference type="Pfam" id="PF02463">
    <property type="entry name" value="SMC_N"/>
    <property type="match status" value="1"/>
</dbReference>
<evidence type="ECO:0000256" key="1">
    <source>
        <dbReference type="ARBA" id="ARBA00023054"/>
    </source>
</evidence>
<keyword evidence="5" id="KW-1185">Reference proteome</keyword>
<feature type="coiled-coil region" evidence="2">
    <location>
        <begin position="168"/>
        <end position="199"/>
    </location>
</feature>
<dbReference type="InterPro" id="IPR027417">
    <property type="entry name" value="P-loop_NTPase"/>
</dbReference>
<dbReference type="Gene3D" id="3.40.50.300">
    <property type="entry name" value="P-loop containing nucleotide triphosphate hydrolases"/>
    <property type="match status" value="2"/>
</dbReference>
<feature type="coiled-coil region" evidence="2">
    <location>
        <begin position="385"/>
        <end position="412"/>
    </location>
</feature>
<dbReference type="Pfam" id="PF06470">
    <property type="entry name" value="SMC_hinge"/>
    <property type="match status" value="1"/>
</dbReference>
<dbReference type="PIRSF" id="PIRSF005719">
    <property type="entry name" value="SMC"/>
    <property type="match status" value="1"/>
</dbReference>
<dbReference type="InterPro" id="IPR010935">
    <property type="entry name" value="SMC_hinge"/>
</dbReference>